<gene>
    <name evidence="1" type="ORF">LRHMDP3_209</name>
</gene>
<evidence type="ECO:0000313" key="2">
    <source>
        <dbReference type="Proteomes" id="UP000009352"/>
    </source>
</evidence>
<reference evidence="1 2" key="1">
    <citation type="journal article" date="2013" name="Genome Announc.">
        <title>Draft Genome Sequence of Staphylococcus simulans UMC-CNS-990, Isolated from a Case of Chronic Bovine Mastitis.</title>
        <authorList>
            <person name="Calcutt M.J."/>
            <person name="Foecking M.F."/>
            <person name="Hsieh H.Y."/>
            <person name="Perry J."/>
            <person name="Stewart G.C."/>
            <person name="Middleton J.R."/>
        </authorList>
    </citation>
    <scope>NUCLEOTIDE SEQUENCE [LARGE SCALE GENOMIC DNA]</scope>
    <source>
        <strain evidence="1 2">LRHMDP3</strain>
    </source>
</reference>
<dbReference type="EMBL" id="AMQX01000001">
    <property type="protein sequence ID" value="EKS53677.1"/>
    <property type="molecule type" value="Genomic_DNA"/>
</dbReference>
<comment type="caution">
    <text evidence="1">The sequence shown here is derived from an EMBL/GenBank/DDBJ whole genome shotgun (WGS) entry which is preliminary data.</text>
</comment>
<accession>A0AB33XYC2</accession>
<evidence type="ECO:0000313" key="1">
    <source>
        <dbReference type="EMBL" id="EKS53677.1"/>
    </source>
</evidence>
<dbReference type="Proteomes" id="UP000009352">
    <property type="component" value="Unassembled WGS sequence"/>
</dbReference>
<proteinExistence type="predicted"/>
<dbReference type="AlphaFoldDB" id="A0AB33XYC2"/>
<sequence length="47" mass="5517">MKLVDSNFMSMNEERVLTIFKLESDGILDLFEMSGVFVLKNCWPFIE</sequence>
<organism evidence="1 2">
    <name type="scientific">Lacticaseibacillus rhamnosus LRHMDP3</name>
    <dbReference type="NCBI Taxonomy" id="1203259"/>
    <lineage>
        <taxon>Bacteria</taxon>
        <taxon>Bacillati</taxon>
        <taxon>Bacillota</taxon>
        <taxon>Bacilli</taxon>
        <taxon>Lactobacillales</taxon>
        <taxon>Lactobacillaceae</taxon>
        <taxon>Lacticaseibacillus</taxon>
    </lineage>
</organism>
<name>A0AB33XYC2_LACRH</name>
<protein>
    <submittedName>
        <fullName evidence="1">Uncharacterized protein</fullName>
    </submittedName>
</protein>